<dbReference type="InterPro" id="IPR036047">
    <property type="entry name" value="F-box-like_dom_sf"/>
</dbReference>
<dbReference type="SUPFAM" id="SSF81383">
    <property type="entry name" value="F-box domain"/>
    <property type="match status" value="1"/>
</dbReference>
<reference evidence="1" key="2">
    <citation type="submission" date="2025-08" db="UniProtKB">
        <authorList>
            <consortium name="EnsemblFungi"/>
        </authorList>
    </citation>
    <scope>IDENTIFICATION</scope>
    <source>
        <strain evidence="1">4287 / CBS 123668 / FGSC 9935 / NRRL 34936</strain>
    </source>
</reference>
<dbReference type="PROSITE" id="PS50088">
    <property type="entry name" value="ANK_REPEAT"/>
    <property type="match status" value="1"/>
</dbReference>
<dbReference type="PROSITE" id="PS50297">
    <property type="entry name" value="ANK_REP_REGION"/>
    <property type="match status" value="1"/>
</dbReference>
<evidence type="ECO:0000313" key="2">
    <source>
        <dbReference type="Proteomes" id="UP000002489"/>
    </source>
</evidence>
<dbReference type="Proteomes" id="UP000002489">
    <property type="component" value="Unassembled WGS sequence"/>
</dbReference>
<dbReference type="InterPro" id="IPR002110">
    <property type="entry name" value="Ankyrin_rpt"/>
</dbReference>
<name>A0A0D2Y3Y0_FUSOF</name>
<organism evidence="1 2">
    <name type="scientific">Fusarium oxysporum (strain Fo5176)</name>
    <name type="common">Fusarium vascular wilt</name>
    <dbReference type="NCBI Taxonomy" id="660025"/>
    <lineage>
        <taxon>Eukaryota</taxon>
        <taxon>Fungi</taxon>
        <taxon>Dikarya</taxon>
        <taxon>Ascomycota</taxon>
        <taxon>Pezizomycotina</taxon>
        <taxon>Sordariomycetes</taxon>
        <taxon>Hypocreomycetidae</taxon>
        <taxon>Hypocreales</taxon>
        <taxon>Nectriaceae</taxon>
        <taxon>Fusarium</taxon>
        <taxon>Fusarium oxysporum species complex</taxon>
    </lineage>
</organism>
<dbReference type="Gene3D" id="1.25.40.20">
    <property type="entry name" value="Ankyrin repeat-containing domain"/>
    <property type="match status" value="1"/>
</dbReference>
<dbReference type="AlphaFoldDB" id="A0A0D2Y3Y0"/>
<dbReference type="SMART" id="SM00248">
    <property type="entry name" value="ANK"/>
    <property type="match status" value="2"/>
</dbReference>
<evidence type="ECO:0000313" key="1">
    <source>
        <dbReference type="EnsemblFungi" id="FOXG_10982P0"/>
    </source>
</evidence>
<dbReference type="VEuPathDB" id="FungiDB:FOXG_10982"/>
<dbReference type="InterPro" id="IPR001810">
    <property type="entry name" value="F-box_dom"/>
</dbReference>
<sequence>MSSPTSNSPSLTPSEDTAPITIPPVNAVAISPTNQPAIISMALSPSPLERLPQEILLHINKLLIFRHASRLARTSKFLYQILNKELYKLAGKHDHWYPLYVAAATSNIATFERCLEFGAVIDSHWPLNSTLTFGHGQRLFLSLGWRPLRQAISSRQVEAVKWLLRHGADPDETFAEAVLLGLREAPLALAFRRGYGSLENVTPSRSILFALLEAGAGLDYIDEGPAEEIEAMYNDSSYISLYWWI</sequence>
<dbReference type="EnsemblFungi" id="FOXG_10982T0">
    <property type="protein sequence ID" value="FOXG_10982P0"/>
    <property type="gene ID" value="FOXG_10982"/>
</dbReference>
<dbReference type="PROSITE" id="PS50181">
    <property type="entry name" value="FBOX"/>
    <property type="match status" value="1"/>
</dbReference>
<dbReference type="SUPFAM" id="SSF48403">
    <property type="entry name" value="Ankyrin repeat"/>
    <property type="match status" value="1"/>
</dbReference>
<gene>
    <name evidence="1" type="primary">28952410</name>
</gene>
<dbReference type="InterPro" id="IPR036770">
    <property type="entry name" value="Ankyrin_rpt-contain_sf"/>
</dbReference>
<reference evidence="2" key="1">
    <citation type="journal article" date="2012" name="Mol. Plant Microbe Interact.">
        <title>A highly conserved effector in Fusarium oxysporum is required for full virulence on Arabidopsis.</title>
        <authorList>
            <person name="Thatcher L.F."/>
            <person name="Gardiner D.M."/>
            <person name="Kazan K."/>
            <person name="Manners J."/>
        </authorList>
    </citation>
    <scope>NUCLEOTIDE SEQUENCE [LARGE SCALE GENOMIC DNA]</scope>
    <source>
        <strain evidence="2">Fo5176</strain>
    </source>
</reference>
<protein>
    <submittedName>
        <fullName evidence="1">Uncharacterized protein</fullName>
    </submittedName>
</protein>
<dbReference type="Pfam" id="PF12796">
    <property type="entry name" value="Ank_2"/>
    <property type="match status" value="1"/>
</dbReference>
<proteinExistence type="predicted"/>
<accession>A0A0D2Y3Y0</accession>